<organism evidence="1 2">
    <name type="scientific">Rossellomorea vietnamensis</name>
    <dbReference type="NCBI Taxonomy" id="218284"/>
    <lineage>
        <taxon>Bacteria</taxon>
        <taxon>Bacillati</taxon>
        <taxon>Bacillota</taxon>
        <taxon>Bacilli</taxon>
        <taxon>Bacillales</taxon>
        <taxon>Bacillaceae</taxon>
        <taxon>Rossellomorea</taxon>
    </lineage>
</organism>
<evidence type="ECO:0000313" key="2">
    <source>
        <dbReference type="Proteomes" id="UP000323317"/>
    </source>
</evidence>
<dbReference type="RefSeq" id="WP_148946061.1">
    <property type="nucleotide sequence ID" value="NZ_JBNIKK010000008.1"/>
</dbReference>
<reference evidence="1 2" key="1">
    <citation type="submission" date="2019-08" db="EMBL/GenBank/DDBJ databases">
        <title>Bacillus genomes from the desert of Cuatro Cienegas, Coahuila.</title>
        <authorList>
            <person name="Olmedo-Alvarez G."/>
        </authorList>
    </citation>
    <scope>NUCLEOTIDE SEQUENCE [LARGE SCALE GENOMIC DNA]</scope>
    <source>
        <strain evidence="1 2">CH40_1T</strain>
    </source>
</reference>
<evidence type="ECO:0000313" key="1">
    <source>
        <dbReference type="EMBL" id="TYR76578.1"/>
    </source>
</evidence>
<accession>A0A5D4KH75</accession>
<comment type="caution">
    <text evidence="1">The sequence shown here is derived from an EMBL/GenBank/DDBJ whole genome shotgun (WGS) entry which is preliminary data.</text>
</comment>
<dbReference type="Proteomes" id="UP000323317">
    <property type="component" value="Unassembled WGS sequence"/>
</dbReference>
<dbReference type="EMBL" id="VTEH01000003">
    <property type="protein sequence ID" value="TYR76578.1"/>
    <property type="molecule type" value="Genomic_DNA"/>
</dbReference>
<name>A0A5D4KH75_9BACI</name>
<gene>
    <name evidence="1" type="ORF">FZC79_06800</name>
</gene>
<sequence length="133" mass="15062">MRKPTVYSTGVLRRQPDTVTATVNLINFCRTEDVWVEIWDWSSYTTPQRISVLIGDNDEVHFPYCLRPNSLAVMYAPLQGVTFYEVRVVHAGGNNLIANTFGRNLNLEAQEGNTVLDSQFVTVDLDCFEKASE</sequence>
<proteinExistence type="predicted"/>
<dbReference type="AlphaFoldDB" id="A0A5D4KH75"/>
<protein>
    <submittedName>
        <fullName evidence="1">Uncharacterized protein</fullName>
    </submittedName>
</protein>